<comment type="caution">
    <text evidence="3">The sequence shown here is derived from an EMBL/GenBank/DDBJ whole genome shotgun (WGS) entry which is preliminary data.</text>
</comment>
<gene>
    <name evidence="3" type="ORF">H8E80_03265</name>
</gene>
<feature type="domain" description="Phosphohydrolase-associated" evidence="2">
    <location>
        <begin position="28"/>
        <end position="51"/>
    </location>
</feature>
<dbReference type="InterPro" id="IPR026875">
    <property type="entry name" value="PHydrolase_assoc_dom"/>
</dbReference>
<reference evidence="3 4" key="1">
    <citation type="submission" date="2020-08" db="EMBL/GenBank/DDBJ databases">
        <title>Bridging the membrane lipid divide: bacteria of the FCB group superphylum have the potential to synthesize archaeal ether lipids.</title>
        <authorList>
            <person name="Villanueva L."/>
            <person name="Von Meijenfeldt F.A.B."/>
            <person name="Westbye A.B."/>
            <person name="Yadav S."/>
            <person name="Hopmans E.C."/>
            <person name="Dutilh B.E."/>
            <person name="Sinninghe Damste J.S."/>
        </authorList>
    </citation>
    <scope>NUCLEOTIDE SEQUENCE [LARGE SCALE GENOMIC DNA]</scope>
    <source>
        <strain evidence="3">NIOZ-UU82</strain>
    </source>
</reference>
<evidence type="ECO:0000313" key="4">
    <source>
        <dbReference type="Proteomes" id="UP000603545"/>
    </source>
</evidence>
<sequence>YLKDIEKENRSSVIFTRFLKDMSEEYINDHSKEEIVRDFIAGMTDSYFLRQSPNGLGDNFEF</sequence>
<dbReference type="GO" id="GO:0016787">
    <property type="term" value="F:hydrolase activity"/>
    <property type="evidence" value="ECO:0007669"/>
    <property type="project" value="UniProtKB-KW"/>
</dbReference>
<accession>A0A8J6T760</accession>
<protein>
    <submittedName>
        <fullName evidence="3">Phosphohydrolase</fullName>
    </submittedName>
</protein>
<evidence type="ECO:0000259" key="2">
    <source>
        <dbReference type="Pfam" id="PF13286"/>
    </source>
</evidence>
<feature type="non-terminal residue" evidence="3">
    <location>
        <position position="1"/>
    </location>
</feature>
<evidence type="ECO:0000313" key="3">
    <source>
        <dbReference type="EMBL" id="MBC8199049.1"/>
    </source>
</evidence>
<dbReference type="AlphaFoldDB" id="A0A8J6T760"/>
<dbReference type="Proteomes" id="UP000603545">
    <property type="component" value="Unassembled WGS sequence"/>
</dbReference>
<proteinExistence type="predicted"/>
<keyword evidence="1" id="KW-0378">Hydrolase</keyword>
<organism evidence="3 4">
    <name type="scientific">Candidatus Desulfaltia bathyphila</name>
    <dbReference type="NCBI Taxonomy" id="2841697"/>
    <lineage>
        <taxon>Bacteria</taxon>
        <taxon>Pseudomonadati</taxon>
        <taxon>Thermodesulfobacteriota</taxon>
        <taxon>Desulfobacteria</taxon>
        <taxon>Desulfobacterales</taxon>
        <taxon>Desulfobacterales incertae sedis</taxon>
        <taxon>Candidatus Desulfaltia</taxon>
    </lineage>
</organism>
<evidence type="ECO:0000256" key="1">
    <source>
        <dbReference type="ARBA" id="ARBA00022801"/>
    </source>
</evidence>
<name>A0A8J6T760_9BACT</name>
<dbReference type="Pfam" id="PF13286">
    <property type="entry name" value="HD_assoc"/>
    <property type="match status" value="1"/>
</dbReference>
<dbReference type="EMBL" id="JACNLL010000033">
    <property type="protein sequence ID" value="MBC8199049.1"/>
    <property type="molecule type" value="Genomic_DNA"/>
</dbReference>